<feature type="compositionally biased region" description="Polar residues" evidence="2">
    <location>
        <begin position="17"/>
        <end position="33"/>
    </location>
</feature>
<keyword evidence="4" id="KW-1185">Reference proteome</keyword>
<evidence type="ECO:0000313" key="3">
    <source>
        <dbReference type="EMBL" id="RJE18923.1"/>
    </source>
</evidence>
<dbReference type="InterPro" id="IPR018858">
    <property type="entry name" value="DUF2458"/>
</dbReference>
<accession>A0A3A2Z9M3</accession>
<sequence length="261" mass="29254">MASDQYSSSDLTSVLKTLSSLANPSPQGPSNMPNHIIHHQTKSTDNDLYEPPESMHQGSSYLNTGPLAAGPPQPSIPNGNMPPATKQTSDIVDSSTITTWPAALRYVMRTVSQNEELQRKIRRLIQSQHNHEKQWWQGRETLVEKQRARVEKKKELDVVLRSVGAPVDTTKEVSTVEENQAELKNYDAKVYKASIQMAEALTLELRTLGIPFFSIRQSFISDRSPKGDQLGQSGNQPTVLRSDLSAFQRRMLELLQDLCKE</sequence>
<proteinExistence type="predicted"/>
<evidence type="ECO:0000313" key="4">
    <source>
        <dbReference type="Proteomes" id="UP000266188"/>
    </source>
</evidence>
<evidence type="ECO:0000256" key="1">
    <source>
        <dbReference type="SAM" id="Coils"/>
    </source>
</evidence>
<comment type="caution">
    <text evidence="3">The sequence shown here is derived from an EMBL/GenBank/DDBJ whole genome shotgun (WGS) entry which is preliminary data.</text>
</comment>
<dbReference type="OrthoDB" id="5363415at2759"/>
<dbReference type="EMBL" id="MVGC01000473">
    <property type="protein sequence ID" value="RJE18923.1"/>
    <property type="molecule type" value="Genomic_DNA"/>
</dbReference>
<dbReference type="AlphaFoldDB" id="A0A3A2Z9M3"/>
<dbReference type="Pfam" id="PF10454">
    <property type="entry name" value="DUF2458"/>
    <property type="match status" value="1"/>
</dbReference>
<protein>
    <submittedName>
        <fullName evidence="3">Uncharacterized protein</fullName>
    </submittedName>
</protein>
<keyword evidence="1" id="KW-0175">Coiled coil</keyword>
<feature type="region of interest" description="Disordered" evidence="2">
    <location>
        <begin position="17"/>
        <end position="91"/>
    </location>
</feature>
<name>A0A3A2Z9M3_9EURO</name>
<reference evidence="4" key="1">
    <citation type="submission" date="2017-02" db="EMBL/GenBank/DDBJ databases">
        <authorList>
            <person name="Tafer H."/>
            <person name="Lopandic K."/>
        </authorList>
    </citation>
    <scope>NUCLEOTIDE SEQUENCE [LARGE SCALE GENOMIC DNA]</scope>
    <source>
        <strain evidence="4">CBS 366.77</strain>
    </source>
</reference>
<organism evidence="3 4">
    <name type="scientific">Aspergillus sclerotialis</name>
    <dbReference type="NCBI Taxonomy" id="2070753"/>
    <lineage>
        <taxon>Eukaryota</taxon>
        <taxon>Fungi</taxon>
        <taxon>Dikarya</taxon>
        <taxon>Ascomycota</taxon>
        <taxon>Pezizomycotina</taxon>
        <taxon>Eurotiomycetes</taxon>
        <taxon>Eurotiomycetidae</taxon>
        <taxon>Eurotiales</taxon>
        <taxon>Aspergillaceae</taxon>
        <taxon>Aspergillus</taxon>
        <taxon>Aspergillus subgen. Polypaecilum</taxon>
    </lineage>
</organism>
<gene>
    <name evidence="3" type="ORF">PHISCL_08741</name>
</gene>
<dbReference type="Proteomes" id="UP000266188">
    <property type="component" value="Unassembled WGS sequence"/>
</dbReference>
<feature type="coiled-coil region" evidence="1">
    <location>
        <begin position="107"/>
        <end position="134"/>
    </location>
</feature>
<evidence type="ECO:0000256" key="2">
    <source>
        <dbReference type="SAM" id="MobiDB-lite"/>
    </source>
</evidence>